<comment type="caution">
    <text evidence="1">The sequence shown here is derived from an EMBL/GenBank/DDBJ whole genome shotgun (WGS) entry which is preliminary data.</text>
</comment>
<name>A0A0L0V2K9_9BASI</name>
<organism evidence="1 2">
    <name type="scientific">Puccinia striiformis f. sp. tritici PST-78</name>
    <dbReference type="NCBI Taxonomy" id="1165861"/>
    <lineage>
        <taxon>Eukaryota</taxon>
        <taxon>Fungi</taxon>
        <taxon>Dikarya</taxon>
        <taxon>Basidiomycota</taxon>
        <taxon>Pucciniomycotina</taxon>
        <taxon>Pucciniomycetes</taxon>
        <taxon>Pucciniales</taxon>
        <taxon>Pucciniaceae</taxon>
        <taxon>Puccinia</taxon>
    </lineage>
</organism>
<evidence type="ECO:0000313" key="1">
    <source>
        <dbReference type="EMBL" id="KNE93523.1"/>
    </source>
</evidence>
<dbReference type="EMBL" id="AJIL01000136">
    <property type="protein sequence ID" value="KNE93523.1"/>
    <property type="molecule type" value="Genomic_DNA"/>
</dbReference>
<dbReference type="AlphaFoldDB" id="A0A0L0V2K9"/>
<gene>
    <name evidence="1" type="ORF">PSTG_13150</name>
</gene>
<protein>
    <submittedName>
        <fullName evidence="1">Uncharacterized protein</fullName>
    </submittedName>
</protein>
<dbReference type="Proteomes" id="UP000054564">
    <property type="component" value="Unassembled WGS sequence"/>
</dbReference>
<evidence type="ECO:0000313" key="2">
    <source>
        <dbReference type="Proteomes" id="UP000054564"/>
    </source>
</evidence>
<keyword evidence="2" id="KW-1185">Reference proteome</keyword>
<proteinExistence type="predicted"/>
<reference evidence="2" key="1">
    <citation type="submission" date="2014-03" db="EMBL/GenBank/DDBJ databases">
        <title>The Genome Sequence of Puccinia striiformis f. sp. tritici PST-78.</title>
        <authorList>
            <consortium name="The Broad Institute Genome Sequencing Platform"/>
            <person name="Cuomo C."/>
            <person name="Hulbert S."/>
            <person name="Chen X."/>
            <person name="Walker B."/>
            <person name="Young S.K."/>
            <person name="Zeng Q."/>
            <person name="Gargeya S."/>
            <person name="Fitzgerald M."/>
            <person name="Haas B."/>
            <person name="Abouelleil A."/>
            <person name="Alvarado L."/>
            <person name="Arachchi H.M."/>
            <person name="Berlin A.M."/>
            <person name="Chapman S.B."/>
            <person name="Goldberg J."/>
            <person name="Griggs A."/>
            <person name="Gujja S."/>
            <person name="Hansen M."/>
            <person name="Howarth C."/>
            <person name="Imamovic A."/>
            <person name="Larimer J."/>
            <person name="McCowan C."/>
            <person name="Montmayeur A."/>
            <person name="Murphy C."/>
            <person name="Neiman D."/>
            <person name="Pearson M."/>
            <person name="Priest M."/>
            <person name="Roberts A."/>
            <person name="Saif S."/>
            <person name="Shea T."/>
            <person name="Sisk P."/>
            <person name="Sykes S."/>
            <person name="Wortman J."/>
            <person name="Nusbaum C."/>
            <person name="Birren B."/>
        </authorList>
    </citation>
    <scope>NUCLEOTIDE SEQUENCE [LARGE SCALE GENOMIC DNA]</scope>
    <source>
        <strain evidence="2">race PST-78</strain>
    </source>
</reference>
<accession>A0A0L0V2K9</accession>
<sequence>MSESPRAIITNASQQAHMSWVWGHFVKIGDKVQCILCKPGSNEPCDKKLSRNTKSSSTKSMLSHLLQKHQLMDPKKYEGAARQIENALKRQKIEGVGFKGRAIPEIVEIESQELCAELEKREVSTSVIKRPWIDNHNQAALQRRITDNTSALAENSELAQDSALAVLKPKGTKVEKQQLSTRIS</sequence>